<dbReference type="PANTHER" id="PTHR30041">
    <property type="entry name" value="ARSENATE REDUCTASE"/>
    <property type="match status" value="1"/>
</dbReference>
<dbReference type="InterPro" id="IPR006660">
    <property type="entry name" value="Arsenate_reductase-like"/>
</dbReference>
<sequence>MSKITFYEKPGCSGNARQKQWLRDAGHILDVRDLLTEPWTRERLLRFLGALPVSEWFNRAAPAVRQGRVDPDALDADAALALMLAEPLLIRRPLMQDADGRCMAGFDTARVDAWIGLAQPGQLPARTEGCIAAVDGCAVQSEPFTH</sequence>
<dbReference type="Pfam" id="PF03960">
    <property type="entry name" value="ArsC"/>
    <property type="match status" value="1"/>
</dbReference>
<dbReference type="SUPFAM" id="SSF52833">
    <property type="entry name" value="Thioredoxin-like"/>
    <property type="match status" value="1"/>
</dbReference>
<name>A0A1J5P270_9ZZZZ</name>
<protein>
    <submittedName>
        <fullName evidence="1">Regulatory protein MgsR</fullName>
    </submittedName>
</protein>
<accession>A0A1J5P270</accession>
<organism evidence="1">
    <name type="scientific">mine drainage metagenome</name>
    <dbReference type="NCBI Taxonomy" id="410659"/>
    <lineage>
        <taxon>unclassified sequences</taxon>
        <taxon>metagenomes</taxon>
        <taxon>ecological metagenomes</taxon>
    </lineage>
</organism>
<evidence type="ECO:0000313" key="1">
    <source>
        <dbReference type="EMBL" id="OIQ64728.1"/>
    </source>
</evidence>
<gene>
    <name evidence="1" type="primary">mgsR_3</name>
    <name evidence="1" type="ORF">GALL_537190</name>
</gene>
<dbReference type="NCBIfam" id="TIGR01616">
    <property type="entry name" value="nitro_assoc"/>
    <property type="match status" value="1"/>
</dbReference>
<dbReference type="PANTHER" id="PTHR30041:SF8">
    <property type="entry name" value="PROTEIN YFFB"/>
    <property type="match status" value="1"/>
</dbReference>
<dbReference type="Gene3D" id="3.40.30.10">
    <property type="entry name" value="Glutaredoxin"/>
    <property type="match status" value="1"/>
</dbReference>
<dbReference type="InterPro" id="IPR036249">
    <property type="entry name" value="Thioredoxin-like_sf"/>
</dbReference>
<proteinExistence type="predicted"/>
<comment type="caution">
    <text evidence="1">The sequence shown here is derived from an EMBL/GenBank/DDBJ whole genome shotgun (WGS) entry which is preliminary data.</text>
</comment>
<reference evidence="1" key="1">
    <citation type="submission" date="2016-10" db="EMBL/GenBank/DDBJ databases">
        <title>Sequence of Gallionella enrichment culture.</title>
        <authorList>
            <person name="Poehlein A."/>
            <person name="Muehling M."/>
            <person name="Daniel R."/>
        </authorList>
    </citation>
    <scope>NUCLEOTIDE SEQUENCE</scope>
</reference>
<dbReference type="InterPro" id="IPR006503">
    <property type="entry name" value="Nase-assoc"/>
</dbReference>
<dbReference type="EMBL" id="MLJW01007883">
    <property type="protein sequence ID" value="OIQ64728.1"/>
    <property type="molecule type" value="Genomic_DNA"/>
</dbReference>
<dbReference type="AlphaFoldDB" id="A0A1J5P270"/>
<dbReference type="PROSITE" id="PS51353">
    <property type="entry name" value="ARSC"/>
    <property type="match status" value="1"/>
</dbReference>